<feature type="transmembrane region" description="Helical" evidence="5">
    <location>
        <begin position="44"/>
        <end position="62"/>
    </location>
</feature>
<evidence type="ECO:0000313" key="7">
    <source>
        <dbReference type="EMBL" id="SFA58951.1"/>
    </source>
</evidence>
<dbReference type="EMBL" id="FOJM01000020">
    <property type="protein sequence ID" value="SFA58951.1"/>
    <property type="molecule type" value="Genomic_DNA"/>
</dbReference>
<dbReference type="OrthoDB" id="200257at2"/>
<evidence type="ECO:0000256" key="1">
    <source>
        <dbReference type="ARBA" id="ARBA00004141"/>
    </source>
</evidence>
<feature type="transmembrane region" description="Helical" evidence="5">
    <location>
        <begin position="12"/>
        <end position="32"/>
    </location>
</feature>
<evidence type="ECO:0000256" key="3">
    <source>
        <dbReference type="ARBA" id="ARBA00022989"/>
    </source>
</evidence>
<dbReference type="STRING" id="332999.SAMN04488511_120111"/>
<proteinExistence type="predicted"/>
<dbReference type="InterPro" id="IPR010432">
    <property type="entry name" value="RDD"/>
</dbReference>
<dbReference type="PANTHER" id="PTHR38480">
    <property type="entry name" value="SLR0254 PROTEIN"/>
    <property type="match status" value="1"/>
</dbReference>
<evidence type="ECO:0000256" key="5">
    <source>
        <dbReference type="SAM" id="Phobius"/>
    </source>
</evidence>
<dbReference type="GO" id="GO:0016020">
    <property type="term" value="C:membrane"/>
    <property type="evidence" value="ECO:0007669"/>
    <property type="project" value="UniProtKB-SubCell"/>
</dbReference>
<reference evidence="8" key="1">
    <citation type="submission" date="2016-10" db="EMBL/GenBank/DDBJ databases">
        <authorList>
            <person name="Varghese N."/>
            <person name="Submissions S."/>
        </authorList>
    </citation>
    <scope>NUCLEOTIDE SEQUENCE [LARGE SCALE GENOMIC DNA]</scope>
    <source>
        <strain evidence="8">DSM 18130</strain>
    </source>
</reference>
<keyword evidence="3 5" id="KW-1133">Transmembrane helix</keyword>
<dbReference type="RefSeq" id="WP_090987426.1">
    <property type="nucleotide sequence ID" value="NZ_FOJM01000020.1"/>
</dbReference>
<evidence type="ECO:0000259" key="6">
    <source>
        <dbReference type="Pfam" id="PF06271"/>
    </source>
</evidence>
<evidence type="ECO:0000256" key="4">
    <source>
        <dbReference type="ARBA" id="ARBA00023136"/>
    </source>
</evidence>
<comment type="subcellular location">
    <subcellularLocation>
        <location evidence="1">Membrane</location>
        <topology evidence="1">Multi-pass membrane protein</topology>
    </subcellularLocation>
</comment>
<keyword evidence="4 5" id="KW-0472">Membrane</keyword>
<dbReference type="Pfam" id="PF06271">
    <property type="entry name" value="RDD"/>
    <property type="match status" value="1"/>
</dbReference>
<evidence type="ECO:0000313" key="8">
    <source>
        <dbReference type="Proteomes" id="UP000198836"/>
    </source>
</evidence>
<organism evidence="7 8">
    <name type="scientific">Pedobacter suwonensis</name>
    <dbReference type="NCBI Taxonomy" id="332999"/>
    <lineage>
        <taxon>Bacteria</taxon>
        <taxon>Pseudomonadati</taxon>
        <taxon>Bacteroidota</taxon>
        <taxon>Sphingobacteriia</taxon>
        <taxon>Sphingobacteriales</taxon>
        <taxon>Sphingobacteriaceae</taxon>
        <taxon>Pedobacter</taxon>
    </lineage>
</organism>
<gene>
    <name evidence="7" type="ORF">SAMN04488511_120111</name>
</gene>
<sequence>MRHYKANIKKRIYASILDYGLFGACFMVYLIFFGEYVEERAYTISGGGILPILLFWLLYFVIAEGVYGATLGHQSFNLKVVTLHGEKIGITQALKRRFFDPIDFFCFGLVAFLLVRNSEKNQRVGDAYAKTLVIDTTDPGQNLGPIRPFN</sequence>
<dbReference type="Proteomes" id="UP000198836">
    <property type="component" value="Unassembled WGS sequence"/>
</dbReference>
<evidence type="ECO:0000256" key="2">
    <source>
        <dbReference type="ARBA" id="ARBA00022692"/>
    </source>
</evidence>
<name>A0A1I0U4G9_9SPHI</name>
<dbReference type="AlphaFoldDB" id="A0A1I0U4G9"/>
<keyword evidence="2 5" id="KW-0812">Transmembrane</keyword>
<accession>A0A1I0U4G9</accession>
<keyword evidence="8" id="KW-1185">Reference proteome</keyword>
<protein>
    <submittedName>
        <fullName evidence="7">Uncharacterized membrane protein YckC, RDD family</fullName>
    </submittedName>
</protein>
<feature type="domain" description="RDD" evidence="6">
    <location>
        <begin position="6"/>
        <end position="130"/>
    </location>
</feature>
<dbReference type="PANTHER" id="PTHR38480:SF1">
    <property type="entry name" value="SLR0254 PROTEIN"/>
    <property type="match status" value="1"/>
</dbReference>